<reference evidence="11" key="1">
    <citation type="journal article" date="2019" name="Int. J. Syst. Evol. Microbiol.">
        <title>The Global Catalogue of Microorganisms (GCM) 10K type strain sequencing project: providing services to taxonomists for standard genome sequencing and annotation.</title>
        <authorList>
            <consortium name="The Broad Institute Genomics Platform"/>
            <consortium name="The Broad Institute Genome Sequencing Center for Infectious Disease"/>
            <person name="Wu L."/>
            <person name="Ma J."/>
        </authorList>
    </citation>
    <scope>NUCLEOTIDE SEQUENCE [LARGE SCALE GENOMIC DNA]</scope>
    <source>
        <strain evidence="11">JCM 16013</strain>
    </source>
</reference>
<keyword evidence="3" id="KW-1003">Cell membrane</keyword>
<gene>
    <name evidence="10" type="ORF">GCM10009838_31950</name>
</gene>
<evidence type="ECO:0000256" key="4">
    <source>
        <dbReference type="ARBA" id="ARBA00022692"/>
    </source>
</evidence>
<dbReference type="InterPro" id="IPR000515">
    <property type="entry name" value="MetI-like"/>
</dbReference>
<sequence>MSENNPAADADDAPAAAFRPPVIRAVPVRHPGRYISAAILLVLLAMFVHMLWFNKNFSWDLVRQWLFWHTIVNGVWVTLQLTAFAMVIGIAGGVLLAVMRLSGNPVSSSAAWGYTWFFRGTPVLVQLLFWNNIAALVGSQISFGVPFGPAFFHLDTNSTITRFSAAVLALGLNEAAYMSEIVRAGLLSVDEGQTEAAASLGMRRGRIMRRIVLPQAMRVIIPPTGNETISMLKTSSLASVIGVVELTDASESAIHLYFKAIPFYVVASLWYLFFTTVLSIGQYYIERHYARGSSRTLPPTPFQKLLRANLTFRRHHPYTEAREALR</sequence>
<comment type="caution">
    <text evidence="10">The sequence shown here is derived from an EMBL/GenBank/DDBJ whole genome shotgun (WGS) entry which is preliminary data.</text>
</comment>
<comment type="subcellular location">
    <subcellularLocation>
        <location evidence="1 8">Cell membrane</location>
        <topology evidence="1 8">Multi-pass membrane protein</topology>
    </subcellularLocation>
</comment>
<dbReference type="Gene3D" id="1.10.3720.10">
    <property type="entry name" value="MetI-like"/>
    <property type="match status" value="1"/>
</dbReference>
<organism evidence="10 11">
    <name type="scientific">Catenulispora subtropica</name>
    <dbReference type="NCBI Taxonomy" id="450798"/>
    <lineage>
        <taxon>Bacteria</taxon>
        <taxon>Bacillati</taxon>
        <taxon>Actinomycetota</taxon>
        <taxon>Actinomycetes</taxon>
        <taxon>Catenulisporales</taxon>
        <taxon>Catenulisporaceae</taxon>
        <taxon>Catenulispora</taxon>
    </lineage>
</organism>
<dbReference type="SUPFAM" id="SSF161098">
    <property type="entry name" value="MetI-like"/>
    <property type="match status" value="1"/>
</dbReference>
<keyword evidence="2 8" id="KW-0813">Transport</keyword>
<keyword evidence="6 8" id="KW-1133">Transmembrane helix</keyword>
<dbReference type="InterPro" id="IPR043429">
    <property type="entry name" value="ArtM/GltK/GlnP/TcyL/YhdX-like"/>
</dbReference>
<feature type="transmembrane region" description="Helical" evidence="8">
    <location>
        <begin position="34"/>
        <end position="54"/>
    </location>
</feature>
<keyword evidence="4 8" id="KW-0812">Transmembrane</keyword>
<keyword evidence="7 8" id="KW-0472">Membrane</keyword>
<feature type="transmembrane region" description="Helical" evidence="8">
    <location>
        <begin position="261"/>
        <end position="285"/>
    </location>
</feature>
<dbReference type="Pfam" id="PF00528">
    <property type="entry name" value="BPD_transp_1"/>
    <property type="match status" value="1"/>
</dbReference>
<name>A0ABP5CX81_9ACTN</name>
<feature type="domain" description="ABC transmembrane type-1" evidence="9">
    <location>
        <begin position="75"/>
        <end position="282"/>
    </location>
</feature>
<dbReference type="NCBIfam" id="TIGR01726">
    <property type="entry name" value="HEQRo_perm_3TM"/>
    <property type="match status" value="1"/>
</dbReference>
<evidence type="ECO:0000259" key="9">
    <source>
        <dbReference type="PROSITE" id="PS50928"/>
    </source>
</evidence>
<keyword evidence="11" id="KW-1185">Reference proteome</keyword>
<evidence type="ECO:0000256" key="1">
    <source>
        <dbReference type="ARBA" id="ARBA00004651"/>
    </source>
</evidence>
<dbReference type="PANTHER" id="PTHR30614">
    <property type="entry name" value="MEMBRANE COMPONENT OF AMINO ACID ABC TRANSPORTER"/>
    <property type="match status" value="1"/>
</dbReference>
<evidence type="ECO:0000256" key="3">
    <source>
        <dbReference type="ARBA" id="ARBA00022475"/>
    </source>
</evidence>
<dbReference type="CDD" id="cd06261">
    <property type="entry name" value="TM_PBP2"/>
    <property type="match status" value="1"/>
</dbReference>
<evidence type="ECO:0000313" key="10">
    <source>
        <dbReference type="EMBL" id="GAA1970471.1"/>
    </source>
</evidence>
<protein>
    <submittedName>
        <fullName evidence="10">Amino acid ABC transporter permease</fullName>
    </submittedName>
</protein>
<dbReference type="Proteomes" id="UP001499854">
    <property type="component" value="Unassembled WGS sequence"/>
</dbReference>
<dbReference type="PANTHER" id="PTHR30614:SF0">
    <property type="entry name" value="L-CYSTINE TRANSPORT SYSTEM PERMEASE PROTEIN TCYL"/>
    <property type="match status" value="1"/>
</dbReference>
<evidence type="ECO:0000256" key="5">
    <source>
        <dbReference type="ARBA" id="ARBA00022970"/>
    </source>
</evidence>
<dbReference type="InterPro" id="IPR035906">
    <property type="entry name" value="MetI-like_sf"/>
</dbReference>
<evidence type="ECO:0000313" key="11">
    <source>
        <dbReference type="Proteomes" id="UP001499854"/>
    </source>
</evidence>
<dbReference type="RefSeq" id="WP_344657803.1">
    <property type="nucleotide sequence ID" value="NZ_BAAAQM010000016.1"/>
</dbReference>
<evidence type="ECO:0000256" key="6">
    <source>
        <dbReference type="ARBA" id="ARBA00022989"/>
    </source>
</evidence>
<comment type="similarity">
    <text evidence="8">Belongs to the binding-protein-dependent transport system permease family.</text>
</comment>
<dbReference type="PROSITE" id="PS50928">
    <property type="entry name" value="ABC_TM1"/>
    <property type="match status" value="1"/>
</dbReference>
<feature type="transmembrane region" description="Helical" evidence="8">
    <location>
        <begin position="74"/>
        <end position="99"/>
    </location>
</feature>
<proteinExistence type="inferred from homology"/>
<evidence type="ECO:0000256" key="7">
    <source>
        <dbReference type="ARBA" id="ARBA00023136"/>
    </source>
</evidence>
<dbReference type="EMBL" id="BAAAQM010000016">
    <property type="protein sequence ID" value="GAA1970471.1"/>
    <property type="molecule type" value="Genomic_DNA"/>
</dbReference>
<evidence type="ECO:0000256" key="8">
    <source>
        <dbReference type="RuleBase" id="RU363032"/>
    </source>
</evidence>
<evidence type="ECO:0000256" key="2">
    <source>
        <dbReference type="ARBA" id="ARBA00022448"/>
    </source>
</evidence>
<dbReference type="InterPro" id="IPR010065">
    <property type="entry name" value="AA_ABC_transptr_permease_3TM"/>
</dbReference>
<keyword evidence="5" id="KW-0029">Amino-acid transport</keyword>
<accession>A0ABP5CX81</accession>